<dbReference type="EC" id="2.7.11.1" evidence="5"/>
<dbReference type="InterPro" id="IPR012893">
    <property type="entry name" value="HipA-like_C"/>
</dbReference>
<dbReference type="RefSeq" id="WP_181816308.1">
    <property type="nucleotide sequence ID" value="NZ_JSYQ01000001.1"/>
</dbReference>
<sequence length="328" mass="37507">MKLELINCPGSLKENFNAYSPVVLKKMFNGKKVSPFLNYTSPTDRKDKSSFNQNQTHISISGFQEKYSLILDGNELRLTNENESGHYILKPISDLPKNSEFAPANEHLTMQIAKQVFKIETAENALVFFKDGSPAYLTKRFDYNEIGDKLAVEDFASLLGKSPATDGEQYKYEGNYLELFEALKKYVPAWKVETPKLFALIVFNYLFSNGDAHLKNFSLIETQQGDFKLSPAYDLLNTKIHIDDADFALKEGLLPKSISKGKIIDQLFILGEKAEMTEKSIIKVIQNLTSKEDKVQDLIDKSYLSEKLKRNYLQSYQHRLKKLRIVTE</sequence>
<dbReference type="GO" id="GO:0005829">
    <property type="term" value="C:cytosol"/>
    <property type="evidence" value="ECO:0007669"/>
    <property type="project" value="TreeGrafter"/>
</dbReference>
<dbReference type="EMBL" id="UFXS01000001">
    <property type="protein sequence ID" value="STD58583.1"/>
    <property type="molecule type" value="Genomic_DNA"/>
</dbReference>
<evidence type="ECO:0000256" key="3">
    <source>
        <dbReference type="ARBA" id="ARBA00022777"/>
    </source>
</evidence>
<proteinExistence type="inferred from homology"/>
<dbReference type="PANTHER" id="PTHR37419">
    <property type="entry name" value="SERINE/THREONINE-PROTEIN KINASE TOXIN HIPA"/>
    <property type="match status" value="1"/>
</dbReference>
<evidence type="ECO:0000259" key="4">
    <source>
        <dbReference type="Pfam" id="PF07804"/>
    </source>
</evidence>
<feature type="domain" description="HipA-like C-terminal" evidence="4">
    <location>
        <begin position="58"/>
        <end position="249"/>
    </location>
</feature>
<evidence type="ECO:0000313" key="6">
    <source>
        <dbReference type="Proteomes" id="UP000254737"/>
    </source>
</evidence>
<name>A0A376GHW7_9FLAO</name>
<evidence type="ECO:0000256" key="2">
    <source>
        <dbReference type="ARBA" id="ARBA00022679"/>
    </source>
</evidence>
<dbReference type="Proteomes" id="UP000254737">
    <property type="component" value="Unassembled WGS sequence"/>
</dbReference>
<dbReference type="InterPro" id="IPR052028">
    <property type="entry name" value="HipA_Ser/Thr_kinase"/>
</dbReference>
<keyword evidence="2 5" id="KW-0808">Transferase</keyword>
<protein>
    <submittedName>
        <fullName evidence="5">Serine/threonine-protein kinase HipA</fullName>
        <ecNumber evidence="5">2.7.11.1</ecNumber>
    </submittedName>
</protein>
<dbReference type="AlphaFoldDB" id="A0A376GHW7"/>
<gene>
    <name evidence="5" type="primary">hipA_2</name>
    <name evidence="5" type="ORF">NCTC13456_02207</name>
</gene>
<comment type="similarity">
    <text evidence="1">Belongs to the HipA Ser/Thr kinase family.</text>
</comment>
<dbReference type="STRING" id="343874.GCA_000805695_00045"/>
<reference evidence="5 6" key="1">
    <citation type="submission" date="2018-06" db="EMBL/GenBank/DDBJ databases">
        <authorList>
            <consortium name="Pathogen Informatics"/>
            <person name="Doyle S."/>
        </authorList>
    </citation>
    <scope>NUCLEOTIDE SEQUENCE [LARGE SCALE GENOMIC DNA]</scope>
    <source>
        <strain evidence="5 6">NCTC13456</strain>
    </source>
</reference>
<evidence type="ECO:0000256" key="1">
    <source>
        <dbReference type="ARBA" id="ARBA00010164"/>
    </source>
</evidence>
<dbReference type="PANTHER" id="PTHR37419:SF1">
    <property type="entry name" value="SERINE_THREONINE-PROTEIN KINASE TOXIN HIPA"/>
    <property type="match status" value="1"/>
</dbReference>
<keyword evidence="3 5" id="KW-0418">Kinase</keyword>
<evidence type="ECO:0000313" key="5">
    <source>
        <dbReference type="EMBL" id="STD58583.1"/>
    </source>
</evidence>
<organism evidence="5 6">
    <name type="scientific">Empedobacter falsenii</name>
    <dbReference type="NCBI Taxonomy" id="343874"/>
    <lineage>
        <taxon>Bacteria</taxon>
        <taxon>Pseudomonadati</taxon>
        <taxon>Bacteroidota</taxon>
        <taxon>Flavobacteriia</taxon>
        <taxon>Flavobacteriales</taxon>
        <taxon>Weeksellaceae</taxon>
        <taxon>Empedobacter</taxon>
    </lineage>
</organism>
<dbReference type="Pfam" id="PF07804">
    <property type="entry name" value="HipA_C"/>
    <property type="match status" value="1"/>
</dbReference>
<dbReference type="Gene3D" id="1.10.1070.20">
    <property type="match status" value="1"/>
</dbReference>
<dbReference type="GO" id="GO:0004674">
    <property type="term" value="F:protein serine/threonine kinase activity"/>
    <property type="evidence" value="ECO:0007669"/>
    <property type="project" value="UniProtKB-EC"/>
</dbReference>
<accession>A0A376GHW7</accession>